<organism evidence="3 4">
    <name type="scientific">Candidatus Methylocalor cossyra</name>
    <dbReference type="NCBI Taxonomy" id="3108543"/>
    <lineage>
        <taxon>Bacteria</taxon>
        <taxon>Pseudomonadati</taxon>
        <taxon>Pseudomonadota</taxon>
        <taxon>Gammaproteobacteria</taxon>
        <taxon>Methylococcales</taxon>
        <taxon>Methylococcaceae</taxon>
        <taxon>Candidatus Methylocalor</taxon>
    </lineage>
</organism>
<dbReference type="InterPro" id="IPR040836">
    <property type="entry name" value="SAVED"/>
</dbReference>
<proteinExistence type="predicted"/>
<protein>
    <submittedName>
        <fullName evidence="3">SAVED domain-containing protein</fullName>
    </submittedName>
</protein>
<keyword evidence="1" id="KW-1133">Transmembrane helix</keyword>
<name>A0ABM9NKA6_9GAMM</name>
<keyword evidence="4" id="KW-1185">Reference proteome</keyword>
<accession>A0ABM9NKA6</accession>
<dbReference type="RefSeq" id="WP_348757581.1">
    <property type="nucleotide sequence ID" value="NZ_OZ026884.1"/>
</dbReference>
<dbReference type="Proteomes" id="UP001497493">
    <property type="component" value="Chromosome"/>
</dbReference>
<reference evidence="3 4" key="1">
    <citation type="submission" date="2024-04" db="EMBL/GenBank/DDBJ databases">
        <authorList>
            <person name="Cremers G."/>
        </authorList>
    </citation>
    <scope>NUCLEOTIDE SEQUENCE [LARGE SCALE GENOMIC DNA]</scope>
    <source>
        <strain evidence="3">MeCH1-AG</strain>
    </source>
</reference>
<keyword evidence="1" id="KW-0812">Transmembrane</keyword>
<feature type="domain" description="SMODS-associated and fused to various effectors" evidence="2">
    <location>
        <begin position="84"/>
        <end position="167"/>
    </location>
</feature>
<evidence type="ECO:0000313" key="4">
    <source>
        <dbReference type="Proteomes" id="UP001497493"/>
    </source>
</evidence>
<evidence type="ECO:0000313" key="3">
    <source>
        <dbReference type="EMBL" id="CAL1241051.1"/>
    </source>
</evidence>
<dbReference type="Pfam" id="PF18145">
    <property type="entry name" value="SAVED"/>
    <property type="match status" value="1"/>
</dbReference>
<keyword evidence="1" id="KW-0472">Membrane</keyword>
<gene>
    <name evidence="3" type="ORF">MECH1_V1_2275</name>
</gene>
<dbReference type="EMBL" id="OZ026884">
    <property type="protein sequence ID" value="CAL1241051.1"/>
    <property type="molecule type" value="Genomic_DNA"/>
</dbReference>
<feature type="transmembrane region" description="Helical" evidence="1">
    <location>
        <begin position="16"/>
        <end position="38"/>
    </location>
</feature>
<evidence type="ECO:0000256" key="1">
    <source>
        <dbReference type="SAM" id="Phobius"/>
    </source>
</evidence>
<sequence>MPQALLDFTNDVLDPIGIWIGLILAVPVFWTWIDLSLLRGRRHRRWLEQVRREPGRRPAILIVDLKPEADIRAQVENFRMTDPQLREIPEARIGRVFRDRALSVADLPALLDEVRDRGAEFMRQGVDTIHLFYAGPLAPMAMIGAQFANGFKVLVYQHRPGSGGGYENWGPLRPS</sequence>
<evidence type="ECO:0000259" key="2">
    <source>
        <dbReference type="Pfam" id="PF18145"/>
    </source>
</evidence>